<dbReference type="PaxDb" id="7159-AAEL017163-PA"/>
<reference evidence="2" key="2">
    <citation type="journal article" date="2007" name="Science">
        <title>Genome sequence of Aedes aegypti, a major arbovirus vector.</title>
        <authorList>
            <person name="Nene V."/>
            <person name="Wortman J.R."/>
            <person name="Lawson D."/>
            <person name="Haas B."/>
            <person name="Kodira C."/>
            <person name="Tu Z.J."/>
            <person name="Loftus B."/>
            <person name="Xi Z."/>
            <person name="Megy K."/>
            <person name="Grabherr M."/>
            <person name="Ren Q."/>
            <person name="Zdobnov E.M."/>
            <person name="Lobo N.F."/>
            <person name="Campbell K.S."/>
            <person name="Brown S.E."/>
            <person name="Bonaldo M.F."/>
            <person name="Zhu J."/>
            <person name="Sinkins S.P."/>
            <person name="Hogenkamp D.G."/>
            <person name="Amedeo P."/>
            <person name="Arensburger P."/>
            <person name="Atkinson P.W."/>
            <person name="Bidwell S."/>
            <person name="Biedler J."/>
            <person name="Birney E."/>
            <person name="Bruggner R.V."/>
            <person name="Costas J."/>
            <person name="Coy M.R."/>
            <person name="Crabtree J."/>
            <person name="Crawford M."/>
            <person name="Debruyn B."/>
            <person name="Decaprio D."/>
            <person name="Eiglmeier K."/>
            <person name="Eisenstadt E."/>
            <person name="El-Dorry H."/>
            <person name="Gelbart W.M."/>
            <person name="Gomes S.L."/>
            <person name="Hammond M."/>
            <person name="Hannick L.I."/>
            <person name="Hogan J.R."/>
            <person name="Holmes M.H."/>
            <person name="Jaffe D."/>
            <person name="Johnston J.S."/>
            <person name="Kennedy R.C."/>
            <person name="Koo H."/>
            <person name="Kravitz S."/>
            <person name="Kriventseva E.V."/>
            <person name="Kulp D."/>
            <person name="Labutti K."/>
            <person name="Lee E."/>
            <person name="Li S."/>
            <person name="Lovin D.D."/>
            <person name="Mao C."/>
            <person name="Mauceli E."/>
            <person name="Menck C.F."/>
            <person name="Miller J.R."/>
            <person name="Montgomery P."/>
            <person name="Mori A."/>
            <person name="Nascimento A.L."/>
            <person name="Naveira H.F."/>
            <person name="Nusbaum C."/>
            <person name="O'leary S."/>
            <person name="Orvis J."/>
            <person name="Pertea M."/>
            <person name="Quesneville H."/>
            <person name="Reidenbach K.R."/>
            <person name="Rogers Y.H."/>
            <person name="Roth C.W."/>
            <person name="Schneider J.R."/>
            <person name="Schatz M."/>
            <person name="Shumway M."/>
            <person name="Stanke M."/>
            <person name="Stinson E.O."/>
            <person name="Tubio J.M."/>
            <person name="Vanzee J.P."/>
            <person name="Verjovski-Almeida S."/>
            <person name="Werner D."/>
            <person name="White O."/>
            <person name="Wyder S."/>
            <person name="Zeng Q."/>
            <person name="Zhao Q."/>
            <person name="Zhao Y."/>
            <person name="Hill C.A."/>
            <person name="Raikhel A.S."/>
            <person name="Soares M.B."/>
            <person name="Knudson D.L."/>
            <person name="Lee N.H."/>
            <person name="Galagan J."/>
            <person name="Salzberg S.L."/>
            <person name="Paulsen I.T."/>
            <person name="Dimopoulos G."/>
            <person name="Collins F.H."/>
            <person name="Birren B."/>
            <person name="Fraser-Liggett C.M."/>
            <person name="Severson D.W."/>
        </authorList>
    </citation>
    <scope>NUCLEOTIDE SEQUENCE [LARGE SCALE GENOMIC DNA]</scope>
    <source>
        <strain evidence="2">Liverpool</strain>
    </source>
</reference>
<evidence type="ECO:0000313" key="2">
    <source>
        <dbReference type="EMBL" id="EJY57573.1"/>
    </source>
</evidence>
<reference evidence="2" key="1">
    <citation type="submission" date="2005-10" db="EMBL/GenBank/DDBJ databases">
        <authorList>
            <person name="Loftus B.J."/>
            <person name="Nene V.M."/>
            <person name="Hannick L.I."/>
            <person name="Bidwell S."/>
            <person name="Haas B."/>
            <person name="Amedeo P."/>
            <person name="Orvis J."/>
            <person name="Wortman J.R."/>
            <person name="White O.R."/>
            <person name="Salzberg S."/>
            <person name="Shumway M."/>
            <person name="Koo H."/>
            <person name="Zhao Y."/>
            <person name="Holmes M."/>
            <person name="Miller J."/>
            <person name="Schatz M."/>
            <person name="Pop M."/>
            <person name="Pai G."/>
            <person name="Utterback T."/>
            <person name="Rogers Y.-H."/>
            <person name="Kravitz S."/>
            <person name="Fraser C.M."/>
        </authorList>
    </citation>
    <scope>NUCLEOTIDE SEQUENCE</scope>
    <source>
        <strain evidence="2">Liverpool</strain>
    </source>
</reference>
<feature type="region of interest" description="Disordered" evidence="1">
    <location>
        <begin position="69"/>
        <end position="120"/>
    </location>
</feature>
<protein>
    <submittedName>
        <fullName evidence="2">AAEL017163-PA</fullName>
    </submittedName>
</protein>
<proteinExistence type="predicted"/>
<evidence type="ECO:0000313" key="3">
    <source>
        <dbReference type="Proteomes" id="UP000682892"/>
    </source>
</evidence>
<evidence type="ECO:0000256" key="1">
    <source>
        <dbReference type="SAM" id="MobiDB-lite"/>
    </source>
</evidence>
<name>J9HSI1_AEDAE</name>
<dbReference type="EMBL" id="CH477331">
    <property type="protein sequence ID" value="EJY57573.1"/>
    <property type="molecule type" value="Genomic_DNA"/>
</dbReference>
<dbReference type="AlphaFoldDB" id="J9HSI1"/>
<feature type="region of interest" description="Disordered" evidence="1">
    <location>
        <begin position="1"/>
        <end position="40"/>
    </location>
</feature>
<feature type="compositionally biased region" description="Polar residues" evidence="1">
    <location>
        <begin position="90"/>
        <end position="107"/>
    </location>
</feature>
<dbReference type="Proteomes" id="UP000682892">
    <property type="component" value="Unassembled WGS sequence"/>
</dbReference>
<dbReference type="HOGENOM" id="CLU_1628388_0_0_1"/>
<accession>J9HSI1</accession>
<reference evidence="2" key="3">
    <citation type="submission" date="2012-09" db="EMBL/GenBank/DDBJ databases">
        <authorList>
            <consortium name="VectorBase"/>
        </authorList>
    </citation>
    <scope>NUCLEOTIDE SEQUENCE</scope>
    <source>
        <strain evidence="2">Liverpool</strain>
    </source>
</reference>
<gene>
    <name evidence="2" type="ORF">AaeL_AAEL017163</name>
</gene>
<organism evidence="2 3">
    <name type="scientific">Aedes aegypti</name>
    <name type="common">Yellowfever mosquito</name>
    <name type="synonym">Culex aegypti</name>
    <dbReference type="NCBI Taxonomy" id="7159"/>
    <lineage>
        <taxon>Eukaryota</taxon>
        <taxon>Metazoa</taxon>
        <taxon>Ecdysozoa</taxon>
        <taxon>Arthropoda</taxon>
        <taxon>Hexapoda</taxon>
        <taxon>Insecta</taxon>
        <taxon>Pterygota</taxon>
        <taxon>Neoptera</taxon>
        <taxon>Endopterygota</taxon>
        <taxon>Diptera</taxon>
        <taxon>Nematocera</taxon>
        <taxon>Culicoidea</taxon>
        <taxon>Culicidae</taxon>
        <taxon>Culicinae</taxon>
        <taxon>Aedini</taxon>
        <taxon>Aedes</taxon>
        <taxon>Stegomyia</taxon>
    </lineage>
</organism>
<feature type="compositionally biased region" description="Low complexity" evidence="1">
    <location>
        <begin position="108"/>
        <end position="117"/>
    </location>
</feature>
<sequence>MISLLQIPSPTERLRGRHRGTSVNRSAASPGKPSRPVICGRSRSGHVLSACIRVPAEASPEATLLVSEAGGRAPADNSPQASALHHGTRRCSTTASDNNSDTMRPQWNNNRNYNSNNQITYPQMNHFHTTQTGFSPEGESVPHAQT</sequence>